<evidence type="ECO:0000256" key="1">
    <source>
        <dbReference type="SAM" id="MobiDB-lite"/>
    </source>
</evidence>
<sequence length="92" mass="10289">MVGARRLCLWRVWRDCRQRLVVVGKMAYHSHQRSDHLAGGEHYGLCLKPTSITLLWSPLSASAALTPFLKPDRAASQSTSESRTGILDPSRE</sequence>
<dbReference type="AlphaFoldDB" id="A0A5B7I6K7"/>
<feature type="region of interest" description="Disordered" evidence="1">
    <location>
        <begin position="72"/>
        <end position="92"/>
    </location>
</feature>
<comment type="caution">
    <text evidence="2">The sequence shown here is derived from an EMBL/GenBank/DDBJ whole genome shotgun (WGS) entry which is preliminary data.</text>
</comment>
<dbReference type="Proteomes" id="UP000324222">
    <property type="component" value="Unassembled WGS sequence"/>
</dbReference>
<organism evidence="2 3">
    <name type="scientific">Portunus trituberculatus</name>
    <name type="common">Swimming crab</name>
    <name type="synonym">Neptunus trituberculatus</name>
    <dbReference type="NCBI Taxonomy" id="210409"/>
    <lineage>
        <taxon>Eukaryota</taxon>
        <taxon>Metazoa</taxon>
        <taxon>Ecdysozoa</taxon>
        <taxon>Arthropoda</taxon>
        <taxon>Crustacea</taxon>
        <taxon>Multicrustacea</taxon>
        <taxon>Malacostraca</taxon>
        <taxon>Eumalacostraca</taxon>
        <taxon>Eucarida</taxon>
        <taxon>Decapoda</taxon>
        <taxon>Pleocyemata</taxon>
        <taxon>Brachyura</taxon>
        <taxon>Eubrachyura</taxon>
        <taxon>Portunoidea</taxon>
        <taxon>Portunidae</taxon>
        <taxon>Portuninae</taxon>
        <taxon>Portunus</taxon>
    </lineage>
</organism>
<keyword evidence="3" id="KW-1185">Reference proteome</keyword>
<reference evidence="2 3" key="1">
    <citation type="submission" date="2019-05" db="EMBL/GenBank/DDBJ databases">
        <title>Another draft genome of Portunus trituberculatus and its Hox gene families provides insights of decapod evolution.</title>
        <authorList>
            <person name="Jeong J.-H."/>
            <person name="Song I."/>
            <person name="Kim S."/>
            <person name="Choi T."/>
            <person name="Kim D."/>
            <person name="Ryu S."/>
            <person name="Kim W."/>
        </authorList>
    </citation>
    <scope>NUCLEOTIDE SEQUENCE [LARGE SCALE GENOMIC DNA]</scope>
    <source>
        <tissue evidence="2">Muscle</tissue>
    </source>
</reference>
<name>A0A5B7I6K7_PORTR</name>
<evidence type="ECO:0000313" key="2">
    <source>
        <dbReference type="EMBL" id="MPC77923.1"/>
    </source>
</evidence>
<gene>
    <name evidence="2" type="ORF">E2C01_072392</name>
</gene>
<accession>A0A5B7I6K7</accession>
<evidence type="ECO:0000313" key="3">
    <source>
        <dbReference type="Proteomes" id="UP000324222"/>
    </source>
</evidence>
<protein>
    <submittedName>
        <fullName evidence="2">Uncharacterized protein</fullName>
    </submittedName>
</protein>
<dbReference type="EMBL" id="VSRR010047100">
    <property type="protein sequence ID" value="MPC77923.1"/>
    <property type="molecule type" value="Genomic_DNA"/>
</dbReference>
<proteinExistence type="predicted"/>